<dbReference type="AlphaFoldDB" id="A0A1E7YLF2"/>
<dbReference type="EMBL" id="LZYE01000301">
    <property type="protein sequence ID" value="OFC30760.1"/>
    <property type="molecule type" value="Genomic_DNA"/>
</dbReference>
<accession>A0A1E7YLF2</accession>
<name>A0A1E7YLF2_9PROT</name>
<proteinExistence type="predicted"/>
<evidence type="ECO:0000313" key="2">
    <source>
        <dbReference type="Proteomes" id="UP000175616"/>
    </source>
</evidence>
<sequence length="77" mass="9023">MIMIICLAELQIPLPDKYLVSGMLLTLMLSLYNWDLHKRSDISTTLSRYAIIFCSAYFGWHYLGGFNFEAQHRYLTL</sequence>
<protein>
    <submittedName>
        <fullName evidence="1">Uncharacterized protein</fullName>
    </submittedName>
</protein>
<organism evidence="1 2">
    <name type="scientific">Acidithiobacillus caldus</name>
    <dbReference type="NCBI Taxonomy" id="33059"/>
    <lineage>
        <taxon>Bacteria</taxon>
        <taxon>Pseudomonadati</taxon>
        <taxon>Pseudomonadota</taxon>
        <taxon>Acidithiobacillia</taxon>
        <taxon>Acidithiobacillales</taxon>
        <taxon>Acidithiobacillaceae</taxon>
        <taxon>Acidithiobacillus</taxon>
    </lineage>
</organism>
<comment type="caution">
    <text evidence="1">The sequence shown here is derived from an EMBL/GenBank/DDBJ whole genome shotgun (WGS) entry which is preliminary data.</text>
</comment>
<evidence type="ECO:0000313" key="1">
    <source>
        <dbReference type="EMBL" id="OFC30760.1"/>
    </source>
</evidence>
<gene>
    <name evidence="1" type="ORF">BAE27_11050</name>
</gene>
<dbReference type="Proteomes" id="UP000175616">
    <property type="component" value="Unassembled WGS sequence"/>
</dbReference>
<reference evidence="1 2" key="1">
    <citation type="submission" date="2016-06" db="EMBL/GenBank/DDBJ databases">
        <title>Gene turnover analysis identifies the evolutionary adaptation of the extremophile Acidithiobacillus caldus.</title>
        <authorList>
            <person name="Zhang X."/>
        </authorList>
    </citation>
    <scope>NUCLEOTIDE SEQUENCE [LARGE SCALE GENOMIC DNA]</scope>
    <source>
        <strain evidence="1 2">DX</strain>
    </source>
</reference>